<organism evidence="3 4">
    <name type="scientific">Candidatus Methanodesulfokora washburnensis</name>
    <dbReference type="NCBI Taxonomy" id="2478471"/>
    <lineage>
        <taxon>Archaea</taxon>
        <taxon>Thermoproteota</taxon>
        <taxon>Candidatus Korarchaeia</taxon>
        <taxon>Candidatus Korarchaeia incertae sedis</taxon>
        <taxon>Candidatus Methanodesulfokora</taxon>
    </lineage>
</organism>
<comment type="similarity">
    <text evidence="1">Belongs to the short-chain dehydrogenases/reductases (SDR) family.</text>
</comment>
<dbReference type="CDD" id="cd05233">
    <property type="entry name" value="SDR_c"/>
    <property type="match status" value="1"/>
</dbReference>
<reference evidence="3 4" key="1">
    <citation type="submission" date="2018-10" db="EMBL/GenBank/DDBJ databases">
        <title>Co-occurring genomic capacity for anaerobic methane metabolism and dissimilatory sulfite reduction discovered in the Korarchaeota.</title>
        <authorList>
            <person name="Mckay L.J."/>
            <person name="Dlakic M."/>
            <person name="Fields M.W."/>
            <person name="Delmont T.O."/>
            <person name="Eren A.M."/>
            <person name="Jay Z.J."/>
            <person name="Klingelsmith K.B."/>
            <person name="Rusch D.B."/>
            <person name="Inskeep W.P."/>
        </authorList>
    </citation>
    <scope>NUCLEOTIDE SEQUENCE [LARGE SCALE GENOMIC DNA]</scope>
    <source>
        <strain evidence="3 4">MDKW</strain>
    </source>
</reference>
<evidence type="ECO:0000313" key="3">
    <source>
        <dbReference type="EMBL" id="RSN72215.1"/>
    </source>
</evidence>
<dbReference type="PANTHER" id="PTHR42760:SF133">
    <property type="entry name" value="3-OXOACYL-[ACYL-CARRIER-PROTEIN] REDUCTASE"/>
    <property type="match status" value="1"/>
</dbReference>
<dbReference type="PRINTS" id="PR00081">
    <property type="entry name" value="GDHRDH"/>
</dbReference>
<keyword evidence="2" id="KW-0560">Oxidoreductase</keyword>
<dbReference type="Pfam" id="PF13561">
    <property type="entry name" value="adh_short_C2"/>
    <property type="match status" value="1"/>
</dbReference>
<name>A0A3R9QU64_9CREN</name>
<dbReference type="Proteomes" id="UP000277582">
    <property type="component" value="Unassembled WGS sequence"/>
</dbReference>
<dbReference type="RefSeq" id="WP_125672708.1">
    <property type="nucleotide sequence ID" value="NZ_RCOS01000164.1"/>
</dbReference>
<evidence type="ECO:0000256" key="2">
    <source>
        <dbReference type="ARBA" id="ARBA00023002"/>
    </source>
</evidence>
<dbReference type="GO" id="GO:0006633">
    <property type="term" value="P:fatty acid biosynthetic process"/>
    <property type="evidence" value="ECO:0007669"/>
    <property type="project" value="TreeGrafter"/>
</dbReference>
<keyword evidence="4" id="KW-1185">Reference proteome</keyword>
<dbReference type="Gene3D" id="3.40.50.720">
    <property type="entry name" value="NAD(P)-binding Rossmann-like Domain"/>
    <property type="match status" value="1"/>
</dbReference>
<comment type="caution">
    <text evidence="3">The sequence shown here is derived from an EMBL/GenBank/DDBJ whole genome shotgun (WGS) entry which is preliminary data.</text>
</comment>
<dbReference type="InterPro" id="IPR036291">
    <property type="entry name" value="NAD(P)-bd_dom_sf"/>
</dbReference>
<dbReference type="InterPro" id="IPR002347">
    <property type="entry name" value="SDR_fam"/>
</dbReference>
<dbReference type="SUPFAM" id="SSF51735">
    <property type="entry name" value="NAD(P)-binding Rossmann-fold domains"/>
    <property type="match status" value="1"/>
</dbReference>
<dbReference type="EMBL" id="RCOS01000164">
    <property type="protein sequence ID" value="RSN72215.1"/>
    <property type="molecule type" value="Genomic_DNA"/>
</dbReference>
<dbReference type="PRINTS" id="PR00080">
    <property type="entry name" value="SDRFAMILY"/>
</dbReference>
<dbReference type="NCBIfam" id="NF005056">
    <property type="entry name" value="PRK06463.1"/>
    <property type="match status" value="1"/>
</dbReference>
<evidence type="ECO:0000256" key="1">
    <source>
        <dbReference type="ARBA" id="ARBA00006484"/>
    </source>
</evidence>
<dbReference type="FunFam" id="3.40.50.720:FF:000084">
    <property type="entry name" value="Short-chain dehydrogenase reductase"/>
    <property type="match status" value="1"/>
</dbReference>
<dbReference type="PANTHER" id="PTHR42760">
    <property type="entry name" value="SHORT-CHAIN DEHYDROGENASES/REDUCTASES FAMILY MEMBER"/>
    <property type="match status" value="1"/>
</dbReference>
<protein>
    <submittedName>
        <fullName evidence="3">SDR family oxidoreductase</fullName>
    </submittedName>
</protein>
<gene>
    <name evidence="3" type="ORF">D6D85_14770</name>
</gene>
<dbReference type="GO" id="GO:0016616">
    <property type="term" value="F:oxidoreductase activity, acting on the CH-OH group of donors, NAD or NADP as acceptor"/>
    <property type="evidence" value="ECO:0007669"/>
    <property type="project" value="TreeGrafter"/>
</dbReference>
<evidence type="ECO:0000313" key="4">
    <source>
        <dbReference type="Proteomes" id="UP000277582"/>
    </source>
</evidence>
<accession>A0A3R9QU64</accession>
<dbReference type="GO" id="GO:0048038">
    <property type="term" value="F:quinone binding"/>
    <property type="evidence" value="ECO:0007669"/>
    <property type="project" value="TreeGrafter"/>
</dbReference>
<proteinExistence type="inferred from homology"/>
<sequence>MEREFEGSVVVVTGGTRGIGRAIAESFTKEGAKVAAFFVSSDKKAEELKSMGILPVKCDVSNREDVKRAADIVQRELGETNILVNNAGIMYRMALENYEESLLDKMFAVNVKGIINTVLEFLPQLKATRGTIVNIASNAGIGTALEGTTYYAITKAGVIILTRRMAFELGKYGIRVNAVAPGWVETDLAAAGRSLDEIEKIKDFIRSRTMLRMTGLPDHIAPAVLFLASERAKYMTGQVIVVDGGRTDYLTHGI</sequence>
<dbReference type="OrthoDB" id="10157at2157"/>
<dbReference type="AlphaFoldDB" id="A0A3R9QU64"/>